<dbReference type="GO" id="GO:0005840">
    <property type="term" value="C:ribosome"/>
    <property type="evidence" value="ECO:0007669"/>
    <property type="project" value="UniProtKB-KW"/>
</dbReference>
<dbReference type="Gene3D" id="3.30.70.60">
    <property type="match status" value="1"/>
</dbReference>
<dbReference type="GO" id="GO:0006412">
    <property type="term" value="P:translation"/>
    <property type="evidence" value="ECO:0007669"/>
    <property type="project" value="UniProtKB-UniRule"/>
</dbReference>
<dbReference type="Pfam" id="PF01250">
    <property type="entry name" value="Ribosomal_S6"/>
    <property type="match status" value="1"/>
</dbReference>
<dbReference type="GO" id="GO:0003735">
    <property type="term" value="F:structural constituent of ribosome"/>
    <property type="evidence" value="ECO:0007669"/>
    <property type="project" value="InterPro"/>
</dbReference>
<sequence>MRNYEFTVIFDANDEKMKAGLQFVTDELAKAGVEITKQEDMGVKTLAYLINKQEKGHYVYFELSADPAKIAGLSHVFQLSTLVLKFLFVNPEK</sequence>
<accession>A0A7X2PBN0</accession>
<comment type="function">
    <text evidence="5 7">Binds together with bS18 to 16S ribosomal RNA.</text>
</comment>
<evidence type="ECO:0000256" key="2">
    <source>
        <dbReference type="ARBA" id="ARBA00022884"/>
    </source>
</evidence>
<dbReference type="CDD" id="cd00473">
    <property type="entry name" value="bS6"/>
    <property type="match status" value="1"/>
</dbReference>
<proteinExistence type="inferred from homology"/>
<evidence type="ECO:0000256" key="6">
    <source>
        <dbReference type="ARBA" id="ARBA00035294"/>
    </source>
</evidence>
<protein>
    <recommendedName>
        <fullName evidence="6 7">Small ribosomal subunit protein bS6</fullName>
    </recommendedName>
</protein>
<evidence type="ECO:0000256" key="3">
    <source>
        <dbReference type="ARBA" id="ARBA00022980"/>
    </source>
</evidence>
<dbReference type="EMBL" id="VUNN01000005">
    <property type="protein sequence ID" value="MSU05936.1"/>
    <property type="molecule type" value="Genomic_DNA"/>
</dbReference>
<evidence type="ECO:0000313" key="8">
    <source>
        <dbReference type="EMBL" id="MSU05936.1"/>
    </source>
</evidence>
<gene>
    <name evidence="7 8" type="primary">rpsF</name>
    <name evidence="8" type="ORF">FYJ80_03970</name>
</gene>
<evidence type="ECO:0000256" key="4">
    <source>
        <dbReference type="ARBA" id="ARBA00023274"/>
    </source>
</evidence>
<name>A0A7X2PBN0_9SPIO</name>
<dbReference type="RefSeq" id="WP_154424862.1">
    <property type="nucleotide sequence ID" value="NZ_JAQYGB010000018.1"/>
</dbReference>
<dbReference type="HAMAP" id="MF_00360">
    <property type="entry name" value="Ribosomal_bS6"/>
    <property type="match status" value="1"/>
</dbReference>
<dbReference type="GO" id="GO:0019843">
    <property type="term" value="F:rRNA binding"/>
    <property type="evidence" value="ECO:0007669"/>
    <property type="project" value="UniProtKB-UniRule"/>
</dbReference>
<dbReference type="InterPro" id="IPR035980">
    <property type="entry name" value="Ribosomal_bS6_sf"/>
</dbReference>
<keyword evidence="4 7" id="KW-0687">Ribonucleoprotein</keyword>
<keyword evidence="9" id="KW-1185">Reference proteome</keyword>
<dbReference type="Proteomes" id="UP000460549">
    <property type="component" value="Unassembled WGS sequence"/>
</dbReference>
<keyword evidence="7" id="KW-0699">rRNA-binding</keyword>
<organism evidence="8 9">
    <name type="scientific">Bullifex porci</name>
    <dbReference type="NCBI Taxonomy" id="2606638"/>
    <lineage>
        <taxon>Bacteria</taxon>
        <taxon>Pseudomonadati</taxon>
        <taxon>Spirochaetota</taxon>
        <taxon>Spirochaetia</taxon>
        <taxon>Spirochaetales</taxon>
        <taxon>Spirochaetaceae</taxon>
        <taxon>Bullifex</taxon>
    </lineage>
</organism>
<keyword evidence="2 7" id="KW-0694">RNA-binding</keyword>
<comment type="caution">
    <text evidence="8">The sequence shown here is derived from an EMBL/GenBank/DDBJ whole genome shotgun (WGS) entry which is preliminary data.</text>
</comment>
<reference evidence="8 9" key="1">
    <citation type="submission" date="2019-08" db="EMBL/GenBank/DDBJ databases">
        <title>In-depth cultivation of the pig gut microbiome towards novel bacterial diversity and tailored functional studies.</title>
        <authorList>
            <person name="Wylensek D."/>
            <person name="Hitch T.C.A."/>
            <person name="Clavel T."/>
        </authorList>
    </citation>
    <scope>NUCLEOTIDE SEQUENCE [LARGE SCALE GENOMIC DNA]</scope>
    <source>
        <strain evidence="8 9">NM-380-WT-3C1</strain>
    </source>
</reference>
<dbReference type="InterPro" id="IPR014717">
    <property type="entry name" value="Transl_elong_EF1B/ribsomal_bS6"/>
</dbReference>
<dbReference type="NCBIfam" id="TIGR00166">
    <property type="entry name" value="S6"/>
    <property type="match status" value="1"/>
</dbReference>
<dbReference type="InterPro" id="IPR020814">
    <property type="entry name" value="Ribosomal_S6_plastid/chlpt"/>
</dbReference>
<comment type="similarity">
    <text evidence="1 7">Belongs to the bacterial ribosomal protein bS6 family.</text>
</comment>
<keyword evidence="3 7" id="KW-0689">Ribosomal protein</keyword>
<dbReference type="AlphaFoldDB" id="A0A7X2PBN0"/>
<evidence type="ECO:0000256" key="7">
    <source>
        <dbReference type="HAMAP-Rule" id="MF_00360"/>
    </source>
</evidence>
<evidence type="ECO:0000313" key="9">
    <source>
        <dbReference type="Proteomes" id="UP000460549"/>
    </source>
</evidence>
<dbReference type="InterPro" id="IPR000529">
    <property type="entry name" value="Ribosomal_bS6"/>
</dbReference>
<evidence type="ECO:0000256" key="5">
    <source>
        <dbReference type="ARBA" id="ARBA00035104"/>
    </source>
</evidence>
<dbReference type="SUPFAM" id="SSF54995">
    <property type="entry name" value="Ribosomal protein S6"/>
    <property type="match status" value="1"/>
</dbReference>
<evidence type="ECO:0000256" key="1">
    <source>
        <dbReference type="ARBA" id="ARBA00009512"/>
    </source>
</evidence>
<dbReference type="GO" id="GO:1990904">
    <property type="term" value="C:ribonucleoprotein complex"/>
    <property type="evidence" value="ECO:0007669"/>
    <property type="project" value="UniProtKB-KW"/>
</dbReference>